<evidence type="ECO:0000256" key="3">
    <source>
        <dbReference type="ARBA" id="ARBA00022692"/>
    </source>
</evidence>
<dbReference type="FunFam" id="3.10.580.10:FF:000002">
    <property type="entry name" value="Magnesium/cobalt efflux protein CorC"/>
    <property type="match status" value="1"/>
</dbReference>
<feature type="transmembrane region" description="Helical" evidence="10">
    <location>
        <begin position="63"/>
        <end position="83"/>
    </location>
</feature>
<evidence type="ECO:0000256" key="4">
    <source>
        <dbReference type="ARBA" id="ARBA00022737"/>
    </source>
</evidence>
<dbReference type="Gene3D" id="3.30.465.10">
    <property type="match status" value="1"/>
</dbReference>
<dbReference type="STRING" id="1852522.SAMN06295960_0848"/>
<feature type="transmembrane region" description="Helical" evidence="10">
    <location>
        <begin position="12"/>
        <end position="34"/>
    </location>
</feature>
<evidence type="ECO:0000256" key="6">
    <source>
        <dbReference type="ARBA" id="ARBA00023122"/>
    </source>
</evidence>
<dbReference type="RefSeq" id="WP_085493060.1">
    <property type="nucleotide sequence ID" value="NZ_FXAZ01000001.1"/>
</dbReference>
<keyword evidence="4" id="KW-0677">Repeat</keyword>
<dbReference type="Pfam" id="PF01595">
    <property type="entry name" value="CNNM"/>
    <property type="match status" value="1"/>
</dbReference>
<evidence type="ECO:0000256" key="10">
    <source>
        <dbReference type="SAM" id="Phobius"/>
    </source>
</evidence>
<evidence type="ECO:0000256" key="2">
    <source>
        <dbReference type="ARBA" id="ARBA00006337"/>
    </source>
</evidence>
<reference evidence="13 14" key="1">
    <citation type="submission" date="2017-04" db="EMBL/GenBank/DDBJ databases">
        <authorList>
            <person name="Afonso C.L."/>
            <person name="Miller P.J."/>
            <person name="Scott M.A."/>
            <person name="Spackman E."/>
            <person name="Goraichik I."/>
            <person name="Dimitrov K.M."/>
            <person name="Suarez D.L."/>
            <person name="Swayne D.E."/>
        </authorList>
    </citation>
    <scope>NUCLEOTIDE SEQUENCE [LARGE SCALE GENOMIC DNA]</scope>
    <source>
        <strain evidence="13 14">11</strain>
    </source>
</reference>
<feature type="domain" description="CNNM transmembrane" evidence="12">
    <location>
        <begin position="3"/>
        <end position="201"/>
    </location>
</feature>
<evidence type="ECO:0000259" key="11">
    <source>
        <dbReference type="PROSITE" id="PS51371"/>
    </source>
</evidence>
<dbReference type="CDD" id="cd04590">
    <property type="entry name" value="CBS_pair_CorC_HlyC_assoc"/>
    <property type="match status" value="1"/>
</dbReference>
<dbReference type="AlphaFoldDB" id="A0A1X7IUT2"/>
<dbReference type="Pfam" id="PF00571">
    <property type="entry name" value="CBS"/>
    <property type="match status" value="1"/>
</dbReference>
<sequence length="442" mass="49362">MEDGSSVLLQLVIIAVLTLLNAFFAAAEIALVSLNKNRISRMASEGNKKAELLVKLIEDPSKFIATIQVGITLAGFFSSASAATGLSKQFAVVLGNIPYAQQISVIVITILLSYFMLVFGELYPKRVALQNAEKIAMFAVKPILWISKIATPFVKLLSFSTNLLIKLTKMGGNEQDDTVSREEIWMLAQAGQAAGTIAVEEMKMLKGVFQLDNKVAREIMTPRTSTFALDVATAPALLADILIDENYSRVPIYEGDIDSIIGILHMRDFFAEARQVGFDKVDIRSIMREAYFVPETKFTDDLLKELQALQHHMAVLIDEYGGFAGLVTIEDLIEEIVGEIDDEYDESRGEIIRIDDHTYLAYGTMLIEDFNEMFKTKLEAVSNDTIAGFILERIGTIPSENDHISVEHEHIQFTVEEIVDNRLNRIRITLNPQPESQETRED</sequence>
<dbReference type="GO" id="GO:0005886">
    <property type="term" value="C:plasma membrane"/>
    <property type="evidence" value="ECO:0007669"/>
    <property type="project" value="TreeGrafter"/>
</dbReference>
<dbReference type="PROSITE" id="PS51846">
    <property type="entry name" value="CNNM"/>
    <property type="match status" value="1"/>
</dbReference>
<keyword evidence="6 8" id="KW-0129">CBS domain</keyword>
<dbReference type="PANTHER" id="PTHR22777:SF17">
    <property type="entry name" value="UPF0053 PROTEIN SLL0260"/>
    <property type="match status" value="1"/>
</dbReference>
<keyword evidence="5 9" id="KW-1133">Transmembrane helix</keyword>
<dbReference type="InterPro" id="IPR044751">
    <property type="entry name" value="Ion_transp-like_CBS"/>
</dbReference>
<dbReference type="EMBL" id="FXAZ01000001">
    <property type="protein sequence ID" value="SMG18937.1"/>
    <property type="molecule type" value="Genomic_DNA"/>
</dbReference>
<keyword evidence="14" id="KW-1185">Reference proteome</keyword>
<dbReference type="InterPro" id="IPR036318">
    <property type="entry name" value="FAD-bd_PCMH-like_sf"/>
</dbReference>
<dbReference type="InterPro" id="IPR005170">
    <property type="entry name" value="Transptr-assoc_dom"/>
</dbReference>
<keyword evidence="7 9" id="KW-0472">Membrane</keyword>
<proteinExistence type="inferred from homology"/>
<dbReference type="SMART" id="SM01091">
    <property type="entry name" value="CorC_HlyC"/>
    <property type="match status" value="1"/>
</dbReference>
<feature type="transmembrane region" description="Helical" evidence="10">
    <location>
        <begin position="135"/>
        <end position="154"/>
    </location>
</feature>
<dbReference type="PROSITE" id="PS51371">
    <property type="entry name" value="CBS"/>
    <property type="match status" value="1"/>
</dbReference>
<dbReference type="GO" id="GO:0050660">
    <property type="term" value="F:flavin adenine dinucleotide binding"/>
    <property type="evidence" value="ECO:0007669"/>
    <property type="project" value="InterPro"/>
</dbReference>
<dbReference type="OrthoDB" id="9798188at2"/>
<organism evidence="13 14">
    <name type="scientific">Paenibacillus aquistagni</name>
    <dbReference type="NCBI Taxonomy" id="1852522"/>
    <lineage>
        <taxon>Bacteria</taxon>
        <taxon>Bacillati</taxon>
        <taxon>Bacillota</taxon>
        <taxon>Bacilli</taxon>
        <taxon>Bacillales</taxon>
        <taxon>Paenibacillaceae</taxon>
        <taxon>Paenibacillus</taxon>
    </lineage>
</organism>
<evidence type="ECO:0000259" key="12">
    <source>
        <dbReference type="PROSITE" id="PS51846"/>
    </source>
</evidence>
<evidence type="ECO:0000256" key="5">
    <source>
        <dbReference type="ARBA" id="ARBA00022989"/>
    </source>
</evidence>
<dbReference type="SUPFAM" id="SSF56176">
    <property type="entry name" value="FAD-binding/transporter-associated domain-like"/>
    <property type="match status" value="1"/>
</dbReference>
<evidence type="ECO:0000256" key="8">
    <source>
        <dbReference type="PROSITE-ProRule" id="PRU00703"/>
    </source>
</evidence>
<dbReference type="InterPro" id="IPR046342">
    <property type="entry name" value="CBS_dom_sf"/>
</dbReference>
<accession>A0A1X7IUT2</accession>
<dbReference type="SUPFAM" id="SSF54631">
    <property type="entry name" value="CBS-domain pair"/>
    <property type="match status" value="1"/>
</dbReference>
<feature type="domain" description="CBS" evidence="11">
    <location>
        <begin position="286"/>
        <end position="343"/>
    </location>
</feature>
<dbReference type="Pfam" id="PF03471">
    <property type="entry name" value="CorC_HlyC"/>
    <property type="match status" value="1"/>
</dbReference>
<dbReference type="PANTHER" id="PTHR22777">
    <property type="entry name" value="HEMOLYSIN-RELATED"/>
    <property type="match status" value="1"/>
</dbReference>
<dbReference type="InterPro" id="IPR016169">
    <property type="entry name" value="FAD-bd_PCMH_sub2"/>
</dbReference>
<evidence type="ECO:0000256" key="1">
    <source>
        <dbReference type="ARBA" id="ARBA00004141"/>
    </source>
</evidence>
<evidence type="ECO:0000313" key="13">
    <source>
        <dbReference type="EMBL" id="SMG18937.1"/>
    </source>
</evidence>
<name>A0A1X7IUT2_9BACL</name>
<dbReference type="Gene3D" id="3.10.580.10">
    <property type="entry name" value="CBS-domain"/>
    <property type="match status" value="1"/>
</dbReference>
<evidence type="ECO:0000256" key="7">
    <source>
        <dbReference type="ARBA" id="ARBA00023136"/>
    </source>
</evidence>
<dbReference type="InterPro" id="IPR000644">
    <property type="entry name" value="CBS_dom"/>
</dbReference>
<comment type="subcellular location">
    <subcellularLocation>
        <location evidence="1">Membrane</location>
        <topology evidence="1">Multi-pass membrane protein</topology>
    </subcellularLocation>
</comment>
<feature type="transmembrane region" description="Helical" evidence="10">
    <location>
        <begin position="103"/>
        <end position="123"/>
    </location>
</feature>
<keyword evidence="3 9" id="KW-0812">Transmembrane</keyword>
<dbReference type="InterPro" id="IPR002550">
    <property type="entry name" value="CNNM"/>
</dbReference>
<gene>
    <name evidence="13" type="ORF">SAMN06295960_0848</name>
</gene>
<evidence type="ECO:0000313" key="14">
    <source>
        <dbReference type="Proteomes" id="UP000193834"/>
    </source>
</evidence>
<comment type="similarity">
    <text evidence="2">Belongs to the UPF0053 family.</text>
</comment>
<dbReference type="Proteomes" id="UP000193834">
    <property type="component" value="Unassembled WGS sequence"/>
</dbReference>
<evidence type="ECO:0000256" key="9">
    <source>
        <dbReference type="PROSITE-ProRule" id="PRU01193"/>
    </source>
</evidence>
<protein>
    <submittedName>
        <fullName evidence="13">Putative hemolysin</fullName>
    </submittedName>
</protein>